<protein>
    <submittedName>
        <fullName evidence="1">Uncharacterized protein</fullName>
    </submittedName>
</protein>
<keyword evidence="2" id="KW-1185">Reference proteome</keyword>
<sequence length="193" mass="20925">MNTYHLILCRTDAVYGCASANDFGTRFQGLPRDVPGYIVGIEHCHIAGILSALENIKRAEGRDNAVFGFSGSRLQPADGNDVYEVIMSTADEPPECSKQLREQVESEHLGFIQATDHRARYVDALAALEADAASGETSLASVDARMENVRFAASELEEWGGSAAPEQDIQAALEDTNWDMIDGMLRCRSAVAA</sequence>
<proteinExistence type="predicted"/>
<dbReference type="Proteomes" id="UP000585437">
    <property type="component" value="Unassembled WGS sequence"/>
</dbReference>
<gene>
    <name evidence="1" type="ORF">F4695_004331</name>
</gene>
<comment type="caution">
    <text evidence="1">The sequence shown here is derived from an EMBL/GenBank/DDBJ whole genome shotgun (WGS) entry which is preliminary data.</text>
</comment>
<reference evidence="1 2" key="1">
    <citation type="submission" date="2020-08" db="EMBL/GenBank/DDBJ databases">
        <title>The Agave Microbiome: Exploring the role of microbial communities in plant adaptations to desert environments.</title>
        <authorList>
            <person name="Partida-Martinez L.P."/>
        </authorList>
    </citation>
    <scope>NUCLEOTIDE SEQUENCE [LARGE SCALE GENOMIC DNA]</scope>
    <source>
        <strain evidence="1 2">AS3.12</strain>
    </source>
</reference>
<dbReference type="RefSeq" id="WP_184655977.1">
    <property type="nucleotide sequence ID" value="NZ_JACHBU010000012.1"/>
</dbReference>
<evidence type="ECO:0000313" key="1">
    <source>
        <dbReference type="EMBL" id="MBB6510939.1"/>
    </source>
</evidence>
<dbReference type="EMBL" id="JACHBU010000012">
    <property type="protein sequence ID" value="MBB6510939.1"/>
    <property type="molecule type" value="Genomic_DNA"/>
</dbReference>
<organism evidence="1 2">
    <name type="scientific">Rhizobium soli</name>
    <dbReference type="NCBI Taxonomy" id="424798"/>
    <lineage>
        <taxon>Bacteria</taxon>
        <taxon>Pseudomonadati</taxon>
        <taxon>Pseudomonadota</taxon>
        <taxon>Alphaproteobacteria</taxon>
        <taxon>Hyphomicrobiales</taxon>
        <taxon>Rhizobiaceae</taxon>
        <taxon>Rhizobium/Agrobacterium group</taxon>
        <taxon>Rhizobium</taxon>
    </lineage>
</organism>
<evidence type="ECO:0000313" key="2">
    <source>
        <dbReference type="Proteomes" id="UP000585437"/>
    </source>
</evidence>
<name>A0A7X0JPV8_9HYPH</name>
<accession>A0A7X0JPV8</accession>
<dbReference type="AlphaFoldDB" id="A0A7X0JPV8"/>